<dbReference type="InterPro" id="IPR000086">
    <property type="entry name" value="NUDIX_hydrolase_dom"/>
</dbReference>
<dbReference type="PANTHER" id="PTHR12992:SF11">
    <property type="entry name" value="MITOCHONDRIAL COENZYME A DIPHOSPHATASE NUDT8"/>
    <property type="match status" value="1"/>
</dbReference>
<gene>
    <name evidence="9" type="ORF">EUA94_17885</name>
</gene>
<reference evidence="9 10" key="1">
    <citation type="submission" date="2019-01" db="EMBL/GenBank/DDBJ databases">
        <title>Novel species of Nocardioides.</title>
        <authorList>
            <person name="Liu Q."/>
            <person name="X Y.-H."/>
        </authorList>
    </citation>
    <scope>NUCLEOTIDE SEQUENCE [LARGE SCALE GENOMIC DNA]</scope>
    <source>
        <strain evidence="9 10">HLT2-9</strain>
    </source>
</reference>
<evidence type="ECO:0000313" key="10">
    <source>
        <dbReference type="Proteomes" id="UP000291101"/>
    </source>
</evidence>
<organism evidence="9 10">
    <name type="scientific">Nocardioides zhouii</name>
    <dbReference type="NCBI Taxonomy" id="1168729"/>
    <lineage>
        <taxon>Bacteria</taxon>
        <taxon>Bacillati</taxon>
        <taxon>Actinomycetota</taxon>
        <taxon>Actinomycetes</taxon>
        <taxon>Propionibacteriales</taxon>
        <taxon>Nocardioidaceae</taxon>
        <taxon>Nocardioides</taxon>
    </lineage>
</organism>
<evidence type="ECO:0000256" key="3">
    <source>
        <dbReference type="ARBA" id="ARBA00022723"/>
    </source>
</evidence>
<dbReference type="Pfam" id="PF00293">
    <property type="entry name" value="NUDIX"/>
    <property type="match status" value="1"/>
</dbReference>
<evidence type="ECO:0000256" key="5">
    <source>
        <dbReference type="ARBA" id="ARBA00022842"/>
    </source>
</evidence>
<keyword evidence="4" id="KW-0378">Hydrolase</keyword>
<dbReference type="Proteomes" id="UP000291101">
    <property type="component" value="Unassembled WGS sequence"/>
</dbReference>
<evidence type="ECO:0000256" key="2">
    <source>
        <dbReference type="ARBA" id="ARBA00001946"/>
    </source>
</evidence>
<evidence type="ECO:0000259" key="8">
    <source>
        <dbReference type="PROSITE" id="PS51462"/>
    </source>
</evidence>
<protein>
    <submittedName>
        <fullName evidence="9">CoA pyrophosphatase</fullName>
    </submittedName>
</protein>
<sequence>MQRQALNCINEEKEERLSASPGDEDPQHLYDLHAIERRLQTFQRLPASRAGRAAAVAIALCRDSDGAWCFPLTVRASGLRAHPGQYALPGGHIASGESAWETASRETEEEVGLAAGQWRRHHLLDDYITRSGSLITPVVLVSDTPLAGLQPNPTEVASAFYVRMDALGAVEPLAAYDDTNRAFAIHVAGHLVFAPTGAILLQFWDLVREGRTTRVQDVGEPMFAWA</sequence>
<evidence type="ECO:0000256" key="1">
    <source>
        <dbReference type="ARBA" id="ARBA00001936"/>
    </source>
</evidence>
<accession>A0A4Q2SN79</accession>
<dbReference type="PROSITE" id="PS00893">
    <property type="entry name" value="NUDIX_BOX"/>
    <property type="match status" value="1"/>
</dbReference>
<dbReference type="Gene3D" id="3.90.79.10">
    <property type="entry name" value="Nucleoside Triphosphate Pyrophosphohydrolase"/>
    <property type="match status" value="1"/>
</dbReference>
<proteinExistence type="predicted"/>
<dbReference type="AlphaFoldDB" id="A0A4Q2SN79"/>
<name>A0A4Q2SN79_9ACTN</name>
<comment type="caution">
    <text evidence="9">The sequence shown here is derived from an EMBL/GenBank/DDBJ whole genome shotgun (WGS) entry which is preliminary data.</text>
</comment>
<evidence type="ECO:0000256" key="4">
    <source>
        <dbReference type="ARBA" id="ARBA00022801"/>
    </source>
</evidence>
<evidence type="ECO:0000256" key="6">
    <source>
        <dbReference type="ARBA" id="ARBA00023211"/>
    </source>
</evidence>
<dbReference type="InterPro" id="IPR020084">
    <property type="entry name" value="NUDIX_hydrolase_CS"/>
</dbReference>
<dbReference type="SUPFAM" id="SSF55811">
    <property type="entry name" value="Nudix"/>
    <property type="match status" value="1"/>
</dbReference>
<dbReference type="GO" id="GO:0010945">
    <property type="term" value="F:coenzyme A diphosphatase activity"/>
    <property type="evidence" value="ECO:0007669"/>
    <property type="project" value="InterPro"/>
</dbReference>
<dbReference type="InterPro" id="IPR015797">
    <property type="entry name" value="NUDIX_hydrolase-like_dom_sf"/>
</dbReference>
<dbReference type="CDD" id="cd03426">
    <property type="entry name" value="NUDIX_CoAse_Nudt7"/>
    <property type="match status" value="1"/>
</dbReference>
<dbReference type="InterPro" id="IPR045121">
    <property type="entry name" value="CoAse"/>
</dbReference>
<dbReference type="GO" id="GO:0046872">
    <property type="term" value="F:metal ion binding"/>
    <property type="evidence" value="ECO:0007669"/>
    <property type="project" value="UniProtKB-KW"/>
</dbReference>
<evidence type="ECO:0000313" key="9">
    <source>
        <dbReference type="EMBL" id="RYC05620.1"/>
    </source>
</evidence>
<feature type="region of interest" description="Disordered" evidence="7">
    <location>
        <begin position="1"/>
        <end position="25"/>
    </location>
</feature>
<keyword evidence="5" id="KW-0460">Magnesium</keyword>
<dbReference type="PANTHER" id="PTHR12992">
    <property type="entry name" value="NUDIX HYDROLASE"/>
    <property type="match status" value="1"/>
</dbReference>
<keyword evidence="10" id="KW-1185">Reference proteome</keyword>
<comment type="cofactor">
    <cofactor evidence="2">
        <name>Mg(2+)</name>
        <dbReference type="ChEBI" id="CHEBI:18420"/>
    </cofactor>
</comment>
<keyword evidence="6" id="KW-0464">Manganese</keyword>
<dbReference type="EMBL" id="SDWV01000022">
    <property type="protein sequence ID" value="RYC05620.1"/>
    <property type="molecule type" value="Genomic_DNA"/>
</dbReference>
<feature type="domain" description="Nudix hydrolase" evidence="8">
    <location>
        <begin position="51"/>
        <end position="189"/>
    </location>
</feature>
<dbReference type="PROSITE" id="PS51462">
    <property type="entry name" value="NUDIX"/>
    <property type="match status" value="1"/>
</dbReference>
<dbReference type="OrthoDB" id="177518at2"/>
<evidence type="ECO:0000256" key="7">
    <source>
        <dbReference type="SAM" id="MobiDB-lite"/>
    </source>
</evidence>
<keyword evidence="3" id="KW-0479">Metal-binding</keyword>
<comment type="cofactor">
    <cofactor evidence="1">
        <name>Mn(2+)</name>
        <dbReference type="ChEBI" id="CHEBI:29035"/>
    </cofactor>
</comment>
<dbReference type="RefSeq" id="WP_129428255.1">
    <property type="nucleotide sequence ID" value="NZ_SDWV01000022.1"/>
</dbReference>